<keyword evidence="2" id="KW-1185">Reference proteome</keyword>
<gene>
    <name evidence="1" type="ORF">DFH08DRAFT_682107</name>
</gene>
<name>A0AAD7APN2_9AGAR</name>
<evidence type="ECO:0000313" key="1">
    <source>
        <dbReference type="EMBL" id="KAJ7364677.1"/>
    </source>
</evidence>
<reference evidence="1" key="1">
    <citation type="submission" date="2023-03" db="EMBL/GenBank/DDBJ databases">
        <title>Massive genome expansion in bonnet fungi (Mycena s.s.) driven by repeated elements and novel gene families across ecological guilds.</title>
        <authorList>
            <consortium name="Lawrence Berkeley National Laboratory"/>
            <person name="Harder C.B."/>
            <person name="Miyauchi S."/>
            <person name="Viragh M."/>
            <person name="Kuo A."/>
            <person name="Thoen E."/>
            <person name="Andreopoulos B."/>
            <person name="Lu D."/>
            <person name="Skrede I."/>
            <person name="Drula E."/>
            <person name="Henrissat B."/>
            <person name="Morin E."/>
            <person name="Kohler A."/>
            <person name="Barry K."/>
            <person name="LaButti K."/>
            <person name="Morin E."/>
            <person name="Salamov A."/>
            <person name="Lipzen A."/>
            <person name="Mereny Z."/>
            <person name="Hegedus B."/>
            <person name="Baldrian P."/>
            <person name="Stursova M."/>
            <person name="Weitz H."/>
            <person name="Taylor A."/>
            <person name="Grigoriev I.V."/>
            <person name="Nagy L.G."/>
            <person name="Martin F."/>
            <person name="Kauserud H."/>
        </authorList>
    </citation>
    <scope>NUCLEOTIDE SEQUENCE</scope>
    <source>
        <strain evidence="1">CBHHK002</strain>
    </source>
</reference>
<accession>A0AAD7APN2</accession>
<organism evidence="1 2">
    <name type="scientific">Mycena albidolilacea</name>
    <dbReference type="NCBI Taxonomy" id="1033008"/>
    <lineage>
        <taxon>Eukaryota</taxon>
        <taxon>Fungi</taxon>
        <taxon>Dikarya</taxon>
        <taxon>Basidiomycota</taxon>
        <taxon>Agaricomycotina</taxon>
        <taxon>Agaricomycetes</taxon>
        <taxon>Agaricomycetidae</taxon>
        <taxon>Agaricales</taxon>
        <taxon>Marasmiineae</taxon>
        <taxon>Mycenaceae</taxon>
        <taxon>Mycena</taxon>
    </lineage>
</organism>
<dbReference type="AlphaFoldDB" id="A0AAD7APN2"/>
<dbReference type="EMBL" id="JARIHO010000003">
    <property type="protein sequence ID" value="KAJ7364677.1"/>
    <property type="molecule type" value="Genomic_DNA"/>
</dbReference>
<proteinExistence type="predicted"/>
<comment type="caution">
    <text evidence="1">The sequence shown here is derived from an EMBL/GenBank/DDBJ whole genome shotgun (WGS) entry which is preliminary data.</text>
</comment>
<sequence length="105" mass="11577">MCGTVDNLPLTSAAFLVTSSLLKSTSAPPTFKPYTISPIKHGSRYSHLFEHAPRTTQEAELMLALQESEGHNNSRKQSMVEMQASTMLVGMYNNCTQSQLQAVEE</sequence>
<protein>
    <submittedName>
        <fullName evidence="1">Uncharacterized protein</fullName>
    </submittedName>
</protein>
<dbReference type="Proteomes" id="UP001218218">
    <property type="component" value="Unassembled WGS sequence"/>
</dbReference>
<evidence type="ECO:0000313" key="2">
    <source>
        <dbReference type="Proteomes" id="UP001218218"/>
    </source>
</evidence>